<evidence type="ECO:0000313" key="6">
    <source>
        <dbReference type="EMBL" id="AUH04823.1"/>
    </source>
</evidence>
<dbReference type="CDD" id="cd19531">
    <property type="entry name" value="LCL_NRPS-like"/>
    <property type="match status" value="1"/>
</dbReference>
<dbReference type="KEGG" id="sera:Ser39006_012195"/>
<dbReference type="GO" id="GO:0043041">
    <property type="term" value="P:amino acid activation for nonribosomal peptide biosynthetic process"/>
    <property type="evidence" value="ECO:0007669"/>
    <property type="project" value="TreeGrafter"/>
</dbReference>
<dbReference type="PANTHER" id="PTHR45527">
    <property type="entry name" value="NONRIBOSOMAL PEPTIDE SYNTHETASE"/>
    <property type="match status" value="1"/>
</dbReference>
<dbReference type="FunFam" id="3.40.50.980:FF:000002">
    <property type="entry name" value="Enterobactin synthetase component F"/>
    <property type="match status" value="2"/>
</dbReference>
<dbReference type="InterPro" id="IPR020845">
    <property type="entry name" value="AMP-binding_CS"/>
</dbReference>
<dbReference type="KEGG" id="serq:CWC46_12190"/>
<evidence type="ECO:0000313" key="8">
    <source>
        <dbReference type="Proteomes" id="UP000233778"/>
    </source>
</evidence>
<dbReference type="SUPFAM" id="SSF56801">
    <property type="entry name" value="Acetyl-CoA synthetase-like"/>
    <property type="match status" value="3"/>
</dbReference>
<dbReference type="CDD" id="cd17646">
    <property type="entry name" value="A_NRPS_AB3403-like"/>
    <property type="match status" value="1"/>
</dbReference>
<dbReference type="InterPro" id="IPR001242">
    <property type="entry name" value="Condensation_dom"/>
</dbReference>
<dbReference type="InterPro" id="IPR010071">
    <property type="entry name" value="AA_adenyl_dom"/>
</dbReference>
<keyword evidence="2" id="KW-0596">Phosphopantetheine</keyword>
<dbReference type="InterPro" id="IPR009081">
    <property type="entry name" value="PP-bd_ACP"/>
</dbReference>
<reference evidence="6" key="2">
    <citation type="submission" date="2013-09" db="EMBL/GenBank/DDBJ databases">
        <authorList>
            <person name="Wang G."/>
            <person name="Yang Y."/>
            <person name="Su Y."/>
        </authorList>
    </citation>
    <scope>NUCLEOTIDE SEQUENCE</scope>
    <source>
        <strain evidence="6">ATCC 39006</strain>
    </source>
</reference>
<reference evidence="5 8" key="3">
    <citation type="submission" date="2017-11" db="EMBL/GenBank/DDBJ databases">
        <title>Complete genome sequence of Serratia sp. ATCC 39006 LacA.</title>
        <authorList>
            <person name="Hampton H.G."/>
            <person name="Jackson S.A."/>
            <person name="Jauregui R."/>
            <person name="Poulter G.T.M."/>
            <person name="Salmond G.P.C."/>
            <person name="Fineran P.C."/>
        </authorList>
    </citation>
    <scope>NUCLEOTIDE SEQUENCE [LARGE SCALE GENOMIC DNA]</scope>
    <source>
        <strain evidence="5 8">ATCC 39006</strain>
    </source>
</reference>
<dbReference type="Proteomes" id="UP000017700">
    <property type="component" value="Chromosome"/>
</dbReference>
<dbReference type="EMBL" id="CP025085">
    <property type="protein sequence ID" value="AUH00503.1"/>
    <property type="molecule type" value="Genomic_DNA"/>
</dbReference>
<dbReference type="InterPro" id="IPR036736">
    <property type="entry name" value="ACP-like_sf"/>
</dbReference>
<dbReference type="PROSITE" id="PS00012">
    <property type="entry name" value="PHOSPHOPANTETHEINE"/>
    <property type="match status" value="1"/>
</dbReference>
<keyword evidence="7" id="KW-1185">Reference proteome</keyword>
<dbReference type="Pfam" id="PF13193">
    <property type="entry name" value="AMP-binding_C"/>
    <property type="match status" value="1"/>
</dbReference>
<dbReference type="FunFam" id="3.40.50.12780:FF:000012">
    <property type="entry name" value="Non-ribosomal peptide synthetase"/>
    <property type="match status" value="3"/>
</dbReference>
<dbReference type="CDD" id="cd17643">
    <property type="entry name" value="A_NRPS_Cytc1-like"/>
    <property type="match status" value="1"/>
</dbReference>
<dbReference type="Pfam" id="PF00550">
    <property type="entry name" value="PP-binding"/>
    <property type="match status" value="3"/>
</dbReference>
<evidence type="ECO:0000256" key="2">
    <source>
        <dbReference type="ARBA" id="ARBA00022450"/>
    </source>
</evidence>
<keyword evidence="3" id="KW-0597">Phosphoprotein</keyword>
<dbReference type="NCBIfam" id="NF003417">
    <property type="entry name" value="PRK04813.1"/>
    <property type="match status" value="3"/>
</dbReference>
<dbReference type="Pfam" id="PF18563">
    <property type="entry name" value="TubC_N"/>
    <property type="match status" value="1"/>
</dbReference>
<comment type="cofactor">
    <cofactor evidence="1">
        <name>pantetheine 4'-phosphate</name>
        <dbReference type="ChEBI" id="CHEBI:47942"/>
    </cofactor>
</comment>
<reference evidence="6" key="4">
    <citation type="submission" date="2017-11" db="EMBL/GenBank/DDBJ databases">
        <title>Complete genome sequence of Serratia sp. ATCC 39006.</title>
        <authorList>
            <person name="Hampton H.G."/>
            <person name="Jackson S.A."/>
            <person name="Jauregui R."/>
            <person name="Poulter G.T.M."/>
            <person name="Salmond G.P.C."/>
            <person name="Fineran P.C."/>
        </authorList>
    </citation>
    <scope>NUCLEOTIDE SEQUENCE</scope>
    <source>
        <strain evidence="6">ATCC 39006</strain>
    </source>
</reference>
<dbReference type="OrthoDB" id="9757559at2"/>
<gene>
    <name evidence="5" type="ORF">CWC46_12190</name>
    <name evidence="6" type="ORF">Ser39006_012195</name>
</gene>
<evidence type="ECO:0000313" key="5">
    <source>
        <dbReference type="EMBL" id="AUH00503.1"/>
    </source>
</evidence>
<dbReference type="PROSITE" id="PS00455">
    <property type="entry name" value="AMP_BINDING"/>
    <property type="match status" value="3"/>
</dbReference>
<dbReference type="Gene3D" id="2.30.38.10">
    <property type="entry name" value="Luciferase, Domain 3"/>
    <property type="match status" value="2"/>
</dbReference>
<dbReference type="PROSITE" id="PS50075">
    <property type="entry name" value="CARRIER"/>
    <property type="match status" value="3"/>
</dbReference>
<dbReference type="Gene3D" id="3.40.50.12780">
    <property type="entry name" value="N-terminal domain of ligase-like"/>
    <property type="match status" value="1"/>
</dbReference>
<dbReference type="SUPFAM" id="SSF52777">
    <property type="entry name" value="CoA-dependent acyltransferases"/>
    <property type="match status" value="6"/>
</dbReference>
<dbReference type="Pfam" id="PF00501">
    <property type="entry name" value="AMP-binding"/>
    <property type="match status" value="3"/>
</dbReference>
<dbReference type="FunFam" id="3.40.50.980:FF:000001">
    <property type="entry name" value="Non-ribosomal peptide synthetase"/>
    <property type="match status" value="3"/>
</dbReference>
<dbReference type="CDD" id="cd05930">
    <property type="entry name" value="A_NRPS"/>
    <property type="match status" value="1"/>
</dbReference>
<dbReference type="FunFam" id="1.10.1200.10:FF:000005">
    <property type="entry name" value="Nonribosomal peptide synthetase 1"/>
    <property type="match status" value="3"/>
</dbReference>
<dbReference type="Gene3D" id="3.40.50.980">
    <property type="match status" value="4"/>
</dbReference>
<dbReference type="Pfam" id="PF00668">
    <property type="entry name" value="Condensation"/>
    <property type="match status" value="3"/>
</dbReference>
<dbReference type="EMBL" id="CP025084">
    <property type="protein sequence ID" value="AUH04823.1"/>
    <property type="molecule type" value="Genomic_DNA"/>
</dbReference>
<dbReference type="Gene3D" id="3.30.300.30">
    <property type="match status" value="3"/>
</dbReference>
<sequence length="3290" mass="368455">MSVLNIINKAKESGVFLYLNEGRLAFKSQGELSSELKAEIIEQRDEIIALLVSYEQSVPVLEANTPVAKRRTIQEKIPVTFEQQRMLVLDTISAHKQSYNMTALITLSGQLDTVALESAINILVERHEVLRTCYRFDEPGYYGVLHPHVDIALAIEDLTLLLVSQREARLVALTQESAELEFDLAHDIPLRVKLARVAEQEHSLFITLHHIAFDNVSIAIFCHQLSTAYNHAVNAGEAPLAALPLQYSDYADFQLSQLNVHHDRLKHFWCERLRHLPVLHDLPLDYVRPATLSAAGKLYSERVSAEWGLQVTALAEKSQTTVYALLQSIFAVFLHRYSGAEDIVVGTPVNNRTNSELNTLIGLFVNTLVIRSEIRLGDTFDQFLTNNSATIQQSVAHSLYPFEQLVEAMKVERSLSYNPLFQIVFVYQDERQTLLHLNGLQCRIDEVHTNTAKFDLILTLSHHHDGLSLKWEYATDLFDAASIKSMSRSFIRVLESICLDSSQRIGAIALLNASEKAANIAVADADRQCYTPALTLDRLFDRQAEKYPQKMALELGEHSLSYAQLKATAEHLAKRIADAGIPPQSRIAIVAEPSFEMIIGILAVLKAGCAYIPIDPASPEARIHYIAQDAAVDVFLVTEHTRELALAGCGHCLLITLDADQTPSVAFTPMASGPDDLAYVIYTSGSTGKPKGVEITHGNVVRLFSATDKQFGFHHQDVWAQFHSFAFDFSVWEIWGALLFGGKLLLVTREQSRDPDAFYDLVVRREVTVLNQTPTAFNQFITVDRKQLRNLALRYVIFGGEALNLMSLRPWLQQHGDQQPRLINMYGITETTVHVTYKPLTCDEIESGRGSLIGKPLDDLSLYLLDASLQPVPDGVVAELFVAGGGLARGYLNRPEMTAERFIPNPFNPLERLYRTGDLVCRLPSGEFRYHGRCDQQVKIRGFRIETGEIEFALLQHPQVREAVVMVYEQEKHGPQLVAYVVGDGGLSNSQLQLALRQHLSTTLADYMIPSLFIGIESIPLTINGKVARHLLARPDFSTLFENSFVAPRSGVQQQMCEIWQLTLNVSRVGVEDNFFSLGGDSIRVIGMVAAARDAGIVFSAKDVFVHQTIARLSEHLEQQTGAVAVNDQPAPFSLLNEREKAVLDGLHMTGTLQDAYPLTQLQKGMVFHNQRDGDKATYHDIMGLQLVITWHQSAFLTALRALVEQHDILRTRFVLHGDAMLQVVAKEAEPELEFFDLRDMAVAQAQQTIDAWMEGEKCRAFDYDSHMWKVTVHVLNDEEINYTLTCHHAIMDGWSVALFNSELFRLYRGALLQQPCVAAKGLPYSQYVASEMAAVRSAAAKDYWKRTLDGAALPWWHCSERGRIILQSVEIDAEVNAAFTRLARQLQVPESTLFLTAHLFMLAFLNGKKDIVTSIVTHQRPAIAGGDSALGLFLNSVPLHMTLDASTNWRQLIGEVQQQLAAMADYCDYPLANIQKDTSLDFSSSLFNFTHFHTYNELADSLKLIKEQSFTETNYTFASQFSRNVTTRRYELLLELDSAVFDPAFSQRIAQYYCTLLRQMVRQPESAADYYAILGDDEYLRVQQQIQHPFELFHPGQCIHELFEACVTSHPEKVALRFADETLTYRQLNQRANQLASWLVGKGIGADNLVGLCLERSLEMVVAIYGILKAGAAYVPLDPEAPAPRLQTMIASAEIPLVITSASVAPKLNLVDAEQLILDDVDTALMLQRYCIENIDKASLLLTPRHLAYVIHTSGSTGTPKGVMVEHAALVNRIGWMNKAYPLACDDVVLQKTPFSFDVSVWEFIWPLTHGASLLIARPLGHKDPYYLVDLIVSRGVTIVHFVPSMLRAFLSISECRRCTSLRHVICSGEALPVAVVKGFHQVLPARLHNLYGPTEAAIDVTFWDTQDSTLAKTVPIGYPIDNLRIYILNDEKKPMPQGCPGELYIGGVGLARGYRNRDDLTREKFCHIADPLFNGERVYQSGDLAVYHSQGEIEYLGRIDEQVKIKGFRIELQEIEHQITGFQPGAYGVVLVRTQHHDKQLVAFVSGVSDVDALRAFLCTRLNEYMIPAHFVTLDSIPLSVNGKANRKALAAIVIDDMATVGEFISASTSMEQALAQVFASVLGVRKVSMRDNFFALGGDSIRSIALVAECRARSIQISVQDVYKYPQVDLLAEYLAFRHQEQDDTALVGPVVLLSDEDRRRLSEDIQEAYPLTTLQKGLVLESQLAPGSAIYHDIVIYTVDDALDYVAFGQALSEVQQRHSILRTCFDWLTFSEPLQIVRAGQCNGLEWVDLTALSPSRQQQSLDDFLTSEKQHEFDWTAPLIRYFIHQLSADRYQFTLSFHDSMLDGWSINALSSEIFDRYFALRRDQPLAEKYQLPVLPFRQYVSLEMAALLCQGDRDYWRDKLADFTFTSLPFTGTGADNAICYTDVELAPGISQSLLNLAVQMGVPVKVVLLAAHMRVLAFICGQYSVVSGLEQNGRPELADSERTLGLFLNTLPFRLELLPGSWKDLVRQVFDEEIALMPYRHYPMAQMRLDNGIGDLFEIVFNYVHFHVSQDTMIQHGQALAHLDSVLETEYPLRAEFSRDTQQGLVALSLHYNPSRIDDDEVAIVCHYYQQVLSAMATDSDASWLDLSLLTAEQHHDFMHRWNDTGYALPSDMSIHQLLDQQASLMPDRIAVIEGSRRRSYRQLSEESNRIASALQRQGVTSGDVVALYASRSINFLTVMLGIFKAGAVYLPLDVNHPGDRIRTILAQCDSNMLVTDQDHFASLSSIAAELPSFPSMLMITDLQAHDSTQLQSAVSYDLNDLAYIIFTSGSTGMPKGAMVEHIGLINHIYAKMRDLSLTTADIVAQNASQCFDISIWQFLSPLVFGGCVCICPDEILLDARGLIATVAEQRITILELVPSLLKEVINQLEDVPEIGRQLAQLRWLVPTGEALPPQLARQWLTLFPQVPILNAYGPTECSDDITHYPIMTPPAADVVNMPIGKPVANMRMYILDSRRKRVPLGTVGELYVSGIGVGPGYINNPQKTADAFINNLFDDGYSRMYRTGDLARYQKDGNIEFLGRIDHQVKIRGFRIELGEIEASLRHYPDLNEAVIAVVENSQHDKQLVAYISLKNSREAELAAQYEPIVKALTALLMENLPQYMVPAHFVLLTALPHLSNGKINRKALPDYRLHIPVAALTTPPVTPLEHQIADLWQEHLNTESISMDDNFFNVGGHSLMAMRLVSDMNKMFGMKAGVKELFMHPTPAHWVREVELLQELTRNSEAITGGSDNDGVEIEMEF</sequence>
<reference evidence="6 7" key="1">
    <citation type="journal article" date="2013" name="Genome Announc.">
        <title>Draft genome sequence of Serratia sp. strain ATCC 39006, a model bacterium for analysis of the biosynthesis and regulation of prodigiosin, a carbapenem, and gas vesicles.</title>
        <authorList>
            <person name="Fineran P.C."/>
            <person name="Iglesias Cans M.C."/>
            <person name="Ramsay J.P."/>
            <person name="Wilf N.M."/>
            <person name="Cossyleon D."/>
            <person name="McNeil M.B."/>
            <person name="Williamson N.R."/>
            <person name="Monson R.E."/>
            <person name="Becher S.A."/>
            <person name="Stanton J.A."/>
            <person name="Brugger K."/>
            <person name="Brown S.D."/>
            <person name="Salmond G.P."/>
        </authorList>
    </citation>
    <scope>NUCLEOTIDE SEQUENCE [LARGE SCALE GENOMIC DNA]</scope>
    <source>
        <strain evidence="6">ATCC 39006</strain>
        <strain evidence="7">ATCC 39006 / SC 11482</strain>
    </source>
</reference>
<dbReference type="InterPro" id="IPR045851">
    <property type="entry name" value="AMP-bd_C_sf"/>
</dbReference>
<dbReference type="InterPro" id="IPR023213">
    <property type="entry name" value="CAT-like_dom_sf"/>
</dbReference>
<dbReference type="InterPro" id="IPR041464">
    <property type="entry name" value="TubC_N"/>
</dbReference>
<dbReference type="SUPFAM" id="SSF47336">
    <property type="entry name" value="ACP-like"/>
    <property type="match status" value="3"/>
</dbReference>
<dbReference type="GO" id="GO:0003824">
    <property type="term" value="F:catalytic activity"/>
    <property type="evidence" value="ECO:0007669"/>
    <property type="project" value="InterPro"/>
</dbReference>
<feature type="domain" description="Carrier" evidence="4">
    <location>
        <begin position="3191"/>
        <end position="3266"/>
    </location>
</feature>
<dbReference type="InterPro" id="IPR006162">
    <property type="entry name" value="Ppantetheine_attach_site"/>
</dbReference>
<dbReference type="InterPro" id="IPR025110">
    <property type="entry name" value="AMP-bd_C"/>
</dbReference>
<dbReference type="NCBIfam" id="TIGR01733">
    <property type="entry name" value="AA-adenyl-dom"/>
    <property type="match status" value="3"/>
</dbReference>
<organism evidence="6 7">
    <name type="scientific">Serratia sp. (strain ATCC 39006)</name>
    <name type="common">Prodigiosinella confusarubida</name>
    <dbReference type="NCBI Taxonomy" id="104623"/>
    <lineage>
        <taxon>Bacteria</taxon>
        <taxon>Pseudomonadati</taxon>
        <taxon>Pseudomonadota</taxon>
        <taxon>Gammaproteobacteria</taxon>
        <taxon>Enterobacterales</taxon>
        <taxon>Pectobacteriaceae</taxon>
        <taxon>Prodigiosinella</taxon>
    </lineage>
</organism>
<dbReference type="Gene3D" id="1.10.10.1830">
    <property type="entry name" value="Non-ribosomal peptide synthase, adenylation domain"/>
    <property type="match status" value="1"/>
</dbReference>
<dbReference type="GO" id="GO:0044550">
    <property type="term" value="P:secondary metabolite biosynthetic process"/>
    <property type="evidence" value="ECO:0007669"/>
    <property type="project" value="TreeGrafter"/>
</dbReference>
<feature type="domain" description="Carrier" evidence="4">
    <location>
        <begin position="2108"/>
        <end position="2182"/>
    </location>
</feature>
<dbReference type="GO" id="GO:0005829">
    <property type="term" value="C:cytosol"/>
    <property type="evidence" value="ECO:0007669"/>
    <property type="project" value="TreeGrafter"/>
</dbReference>
<dbReference type="InterPro" id="IPR020806">
    <property type="entry name" value="PKS_PP-bd"/>
</dbReference>
<name>A0A2I5T7F1_SERS3</name>
<evidence type="ECO:0000313" key="7">
    <source>
        <dbReference type="Proteomes" id="UP000017700"/>
    </source>
</evidence>
<dbReference type="FunFam" id="3.30.300.30:FF:000015">
    <property type="entry name" value="Nonribosomal peptide synthase SidD"/>
    <property type="match status" value="2"/>
</dbReference>
<dbReference type="GO" id="GO:0031177">
    <property type="term" value="F:phosphopantetheine binding"/>
    <property type="evidence" value="ECO:0007669"/>
    <property type="project" value="InterPro"/>
</dbReference>
<dbReference type="Gene3D" id="1.10.1200.10">
    <property type="entry name" value="ACP-like"/>
    <property type="match status" value="3"/>
</dbReference>
<evidence type="ECO:0000256" key="1">
    <source>
        <dbReference type="ARBA" id="ARBA00001957"/>
    </source>
</evidence>
<accession>A0A2I5T7F1</accession>
<dbReference type="PANTHER" id="PTHR45527:SF14">
    <property type="entry name" value="PLIPASTATIN SYNTHASE SUBUNIT B"/>
    <property type="match status" value="1"/>
</dbReference>
<feature type="domain" description="Carrier" evidence="4">
    <location>
        <begin position="1047"/>
        <end position="1121"/>
    </location>
</feature>
<dbReference type="InterPro" id="IPR000873">
    <property type="entry name" value="AMP-dep_synth/lig_dom"/>
</dbReference>
<dbReference type="InterPro" id="IPR044894">
    <property type="entry name" value="TubC_N_sf"/>
</dbReference>
<protein>
    <submittedName>
        <fullName evidence="6">Non-ribosomal peptide synthetase</fullName>
    </submittedName>
</protein>
<dbReference type="InterPro" id="IPR042099">
    <property type="entry name" value="ANL_N_sf"/>
</dbReference>
<evidence type="ECO:0000259" key="4">
    <source>
        <dbReference type="PROSITE" id="PS50075"/>
    </source>
</evidence>
<proteinExistence type="predicted"/>
<evidence type="ECO:0000256" key="3">
    <source>
        <dbReference type="ARBA" id="ARBA00022553"/>
    </source>
</evidence>
<dbReference type="Gene3D" id="3.30.559.30">
    <property type="entry name" value="Nonribosomal peptide synthetase, condensation domain"/>
    <property type="match status" value="3"/>
</dbReference>
<dbReference type="RefSeq" id="WP_021016292.1">
    <property type="nucleotide sequence ID" value="NZ_CP025084.1"/>
</dbReference>
<dbReference type="SMART" id="SM00823">
    <property type="entry name" value="PKS_PP"/>
    <property type="match status" value="2"/>
</dbReference>
<dbReference type="STRING" id="104623.Ser39006_03029"/>
<dbReference type="Gene3D" id="3.30.559.10">
    <property type="entry name" value="Chloramphenicol acetyltransferase-like domain"/>
    <property type="match status" value="3"/>
</dbReference>
<dbReference type="Proteomes" id="UP000233778">
    <property type="component" value="Chromosome"/>
</dbReference>